<keyword evidence="1" id="KW-0472">Membrane</keyword>
<keyword evidence="1" id="KW-1133">Transmembrane helix</keyword>
<evidence type="ECO:0000313" key="3">
    <source>
        <dbReference type="Proteomes" id="UP000239874"/>
    </source>
</evidence>
<gene>
    <name evidence="2" type="ORF">C5E45_09425</name>
</gene>
<keyword evidence="1" id="KW-0812">Transmembrane</keyword>
<comment type="caution">
    <text evidence="2">The sequence shown here is derived from an EMBL/GenBank/DDBJ whole genome shotgun (WGS) entry which is preliminary data.</text>
</comment>
<dbReference type="EMBL" id="PSZC01000005">
    <property type="protein sequence ID" value="PPJ38472.1"/>
    <property type="molecule type" value="Genomic_DNA"/>
</dbReference>
<accession>A0A2S6AT81</accession>
<proteinExistence type="predicted"/>
<evidence type="ECO:0000256" key="1">
    <source>
        <dbReference type="SAM" id="Phobius"/>
    </source>
</evidence>
<protein>
    <submittedName>
        <fullName evidence="2">Uncharacterized protein</fullName>
    </submittedName>
</protein>
<feature type="transmembrane region" description="Helical" evidence="1">
    <location>
        <begin position="33"/>
        <end position="66"/>
    </location>
</feature>
<dbReference type="AlphaFoldDB" id="A0A2S6AT81"/>
<dbReference type="RefSeq" id="WP_104378902.1">
    <property type="nucleotide sequence ID" value="NZ_PSZC01000005.1"/>
</dbReference>
<dbReference type="Proteomes" id="UP000239874">
    <property type="component" value="Unassembled WGS sequence"/>
</dbReference>
<evidence type="ECO:0000313" key="2">
    <source>
        <dbReference type="EMBL" id="PPJ38472.1"/>
    </source>
</evidence>
<sequence>MTAVSPIVRPVRRTTQTVRLAGVPWPVYKLEAVALGALVALVLGLITGSAQLAVLVAAGAAALRWIVGVTAGRPPRTAG</sequence>
<reference evidence="2 3" key="1">
    <citation type="submission" date="2018-02" db="EMBL/GenBank/DDBJ databases">
        <title>8 Nocardia nova and 1 Nocardia cyriacigeorgica strain used for evolution to TMP-SMX.</title>
        <authorList>
            <person name="Mehta H."/>
            <person name="Weng J."/>
            <person name="Shamoo Y."/>
        </authorList>
    </citation>
    <scope>NUCLEOTIDE SEQUENCE [LARGE SCALE GENOMIC DNA]</scope>
    <source>
        <strain evidence="2 3">MDA3139</strain>
    </source>
</reference>
<organism evidence="2 3">
    <name type="scientific">Nocardia nova</name>
    <dbReference type="NCBI Taxonomy" id="37330"/>
    <lineage>
        <taxon>Bacteria</taxon>
        <taxon>Bacillati</taxon>
        <taxon>Actinomycetota</taxon>
        <taxon>Actinomycetes</taxon>
        <taxon>Mycobacteriales</taxon>
        <taxon>Nocardiaceae</taxon>
        <taxon>Nocardia</taxon>
    </lineage>
</organism>
<name>A0A2S6AT81_9NOCA</name>